<reference evidence="1" key="1">
    <citation type="journal article" date="2023" name="Insect Mol. Biol.">
        <title>Genome sequencing provides insights into the evolution of gene families encoding plant cell wall-degrading enzymes in longhorned beetles.</title>
        <authorList>
            <person name="Shin N.R."/>
            <person name="Okamura Y."/>
            <person name="Kirsch R."/>
            <person name="Pauchet Y."/>
        </authorList>
    </citation>
    <scope>NUCLEOTIDE SEQUENCE</scope>
    <source>
        <strain evidence="1">MMC_N1</strain>
    </source>
</reference>
<comment type="caution">
    <text evidence="1">The sequence shown here is derived from an EMBL/GenBank/DDBJ whole genome shotgun (WGS) entry which is preliminary data.</text>
</comment>
<proteinExistence type="predicted"/>
<protein>
    <submittedName>
        <fullName evidence="1">Uncharacterized protein</fullName>
    </submittedName>
</protein>
<dbReference type="Proteomes" id="UP001162164">
    <property type="component" value="Unassembled WGS sequence"/>
</dbReference>
<keyword evidence="2" id="KW-1185">Reference proteome</keyword>
<accession>A0ABQ9K212</accession>
<sequence length="68" mass="7398">MATSGFPMKYQSSMARTSVTTRQPSCLAGAIEQPQQLMGSNISVYKMCPRLSFLQRSLSVSSHISLAV</sequence>
<evidence type="ECO:0000313" key="2">
    <source>
        <dbReference type="Proteomes" id="UP001162164"/>
    </source>
</evidence>
<name>A0ABQ9K212_9CUCU</name>
<organism evidence="1 2">
    <name type="scientific">Molorchus minor</name>
    <dbReference type="NCBI Taxonomy" id="1323400"/>
    <lineage>
        <taxon>Eukaryota</taxon>
        <taxon>Metazoa</taxon>
        <taxon>Ecdysozoa</taxon>
        <taxon>Arthropoda</taxon>
        <taxon>Hexapoda</taxon>
        <taxon>Insecta</taxon>
        <taxon>Pterygota</taxon>
        <taxon>Neoptera</taxon>
        <taxon>Endopterygota</taxon>
        <taxon>Coleoptera</taxon>
        <taxon>Polyphaga</taxon>
        <taxon>Cucujiformia</taxon>
        <taxon>Chrysomeloidea</taxon>
        <taxon>Cerambycidae</taxon>
        <taxon>Lamiinae</taxon>
        <taxon>Monochamini</taxon>
        <taxon>Molorchus</taxon>
    </lineage>
</organism>
<gene>
    <name evidence="1" type="ORF">NQ317_006585</name>
</gene>
<evidence type="ECO:0000313" key="1">
    <source>
        <dbReference type="EMBL" id="KAJ8983540.1"/>
    </source>
</evidence>
<dbReference type="EMBL" id="JAPWTJ010000070">
    <property type="protein sequence ID" value="KAJ8983540.1"/>
    <property type="molecule type" value="Genomic_DNA"/>
</dbReference>